<gene>
    <name evidence="1" type="ORF">EI291_05805</name>
</gene>
<dbReference type="RefSeq" id="WP_125418864.1">
    <property type="nucleotide sequence ID" value="NZ_RWIT01000002.1"/>
</dbReference>
<sequence>MTVFNMTENSTLLLNYYTREQRALAKQLREALQEQDYRLAARIQKGQHLVKHQIHLLQLLQNKHADELEQVDRWIRFLQRAITAKQEPHGLHHEMLLNYEQQRQKLLDAASSPPTNTSVLQELMKQLLAGDLAAFTLVLSKSTRLCLSIRRVRRTLILTLPELIRHRQESTIRPVHLRRLRNLGFTYYDHKDKLLAFQPLATAEDLAHSMQLLMKITCLVFDFQDLHNDTEVRYFSA</sequence>
<reference evidence="1 2" key="1">
    <citation type="submission" date="2018-12" db="EMBL/GenBank/DDBJ databases">
        <authorList>
            <person name="Feng G."/>
            <person name="Zhu H."/>
        </authorList>
    </citation>
    <scope>NUCLEOTIDE SEQUENCE [LARGE SCALE GENOMIC DNA]</scope>
    <source>
        <strain evidence="1 2">KCTC 12533</strain>
    </source>
</reference>
<comment type="caution">
    <text evidence="1">The sequence shown here is derived from an EMBL/GenBank/DDBJ whole genome shotgun (WGS) entry which is preliminary data.</text>
</comment>
<accession>A0A3R9MU54</accession>
<evidence type="ECO:0000313" key="2">
    <source>
        <dbReference type="Proteomes" id="UP000273500"/>
    </source>
</evidence>
<evidence type="ECO:0000313" key="1">
    <source>
        <dbReference type="EMBL" id="RSK50167.1"/>
    </source>
</evidence>
<dbReference type="AlphaFoldDB" id="A0A3R9MU54"/>
<organism evidence="1 2">
    <name type="scientific">Hymenobacter rigui</name>
    <dbReference type="NCBI Taxonomy" id="334424"/>
    <lineage>
        <taxon>Bacteria</taxon>
        <taxon>Pseudomonadati</taxon>
        <taxon>Bacteroidota</taxon>
        <taxon>Cytophagia</taxon>
        <taxon>Cytophagales</taxon>
        <taxon>Hymenobacteraceae</taxon>
        <taxon>Hymenobacter</taxon>
    </lineage>
</organism>
<proteinExistence type="predicted"/>
<dbReference type="OrthoDB" id="893590at2"/>
<dbReference type="Proteomes" id="UP000273500">
    <property type="component" value="Unassembled WGS sequence"/>
</dbReference>
<protein>
    <submittedName>
        <fullName evidence="1">Uncharacterized protein</fullName>
    </submittedName>
</protein>
<keyword evidence="2" id="KW-1185">Reference proteome</keyword>
<dbReference type="EMBL" id="RWIT01000002">
    <property type="protein sequence ID" value="RSK50167.1"/>
    <property type="molecule type" value="Genomic_DNA"/>
</dbReference>
<name>A0A3R9MU54_9BACT</name>